<feature type="compositionally biased region" description="Basic residues" evidence="1">
    <location>
        <begin position="10"/>
        <end position="22"/>
    </location>
</feature>
<feature type="region of interest" description="Disordered" evidence="1">
    <location>
        <begin position="1"/>
        <end position="24"/>
    </location>
</feature>
<evidence type="ECO:0000313" key="3">
    <source>
        <dbReference type="Proteomes" id="UP000190648"/>
    </source>
</evidence>
<comment type="caution">
    <text evidence="2">The sequence shown here is derived from an EMBL/GenBank/DDBJ whole genome shotgun (WGS) entry which is preliminary data.</text>
</comment>
<proteinExistence type="predicted"/>
<name>A0A1V4JL86_PATFA</name>
<reference evidence="2 3" key="1">
    <citation type="submission" date="2016-02" db="EMBL/GenBank/DDBJ databases">
        <title>Band-tailed pigeon sequencing and assembly.</title>
        <authorList>
            <person name="Soares A.E."/>
            <person name="Novak B.J."/>
            <person name="Rice E.S."/>
            <person name="O'Connell B."/>
            <person name="Chang D."/>
            <person name="Weber S."/>
            <person name="Shapiro B."/>
        </authorList>
    </citation>
    <scope>NUCLEOTIDE SEQUENCE [LARGE SCALE GENOMIC DNA]</scope>
    <source>
        <strain evidence="2">BTP2013</strain>
        <tissue evidence="2">Blood</tissue>
    </source>
</reference>
<dbReference type="AlphaFoldDB" id="A0A1V4JL86"/>
<evidence type="ECO:0000256" key="1">
    <source>
        <dbReference type="SAM" id="MobiDB-lite"/>
    </source>
</evidence>
<evidence type="ECO:0000313" key="2">
    <source>
        <dbReference type="EMBL" id="OPJ72939.1"/>
    </source>
</evidence>
<sequence length="83" mass="9252">MLPASEAVLKKVKRRSKKHGRGGGRLNLRTSELLSSGHFMTLANIVLALPSEIQAISGLDKRKAVDSRLKLDQPIMIFSTRRR</sequence>
<protein>
    <submittedName>
        <fullName evidence="2">Uncharacterized protein</fullName>
    </submittedName>
</protein>
<gene>
    <name evidence="2" type="ORF">AV530_005401</name>
</gene>
<dbReference type="Proteomes" id="UP000190648">
    <property type="component" value="Unassembled WGS sequence"/>
</dbReference>
<organism evidence="2 3">
    <name type="scientific">Patagioenas fasciata monilis</name>
    <dbReference type="NCBI Taxonomy" id="372326"/>
    <lineage>
        <taxon>Eukaryota</taxon>
        <taxon>Metazoa</taxon>
        <taxon>Chordata</taxon>
        <taxon>Craniata</taxon>
        <taxon>Vertebrata</taxon>
        <taxon>Euteleostomi</taxon>
        <taxon>Archelosauria</taxon>
        <taxon>Archosauria</taxon>
        <taxon>Dinosauria</taxon>
        <taxon>Saurischia</taxon>
        <taxon>Theropoda</taxon>
        <taxon>Coelurosauria</taxon>
        <taxon>Aves</taxon>
        <taxon>Neognathae</taxon>
        <taxon>Neoaves</taxon>
        <taxon>Columbimorphae</taxon>
        <taxon>Columbiformes</taxon>
        <taxon>Columbidae</taxon>
        <taxon>Patagioenas</taxon>
    </lineage>
</organism>
<keyword evidence="3" id="KW-1185">Reference proteome</keyword>
<dbReference type="EMBL" id="LSYS01006902">
    <property type="protein sequence ID" value="OPJ72939.1"/>
    <property type="molecule type" value="Genomic_DNA"/>
</dbReference>
<accession>A0A1V4JL86</accession>